<feature type="transmembrane region" description="Helical" evidence="1">
    <location>
        <begin position="21"/>
        <end position="41"/>
    </location>
</feature>
<accession>A0A2P6MQX1</accession>
<evidence type="ECO:0000313" key="3">
    <source>
        <dbReference type="Proteomes" id="UP000241769"/>
    </source>
</evidence>
<dbReference type="InterPro" id="IPR036259">
    <property type="entry name" value="MFS_trans_sf"/>
</dbReference>
<dbReference type="SUPFAM" id="SSF103473">
    <property type="entry name" value="MFS general substrate transporter"/>
    <property type="match status" value="1"/>
</dbReference>
<feature type="transmembrane region" description="Helical" evidence="1">
    <location>
        <begin position="47"/>
        <end position="70"/>
    </location>
</feature>
<keyword evidence="3" id="KW-1185">Reference proteome</keyword>
<keyword evidence="1" id="KW-0812">Transmembrane</keyword>
<organism evidence="2 3">
    <name type="scientific">Planoprotostelium fungivorum</name>
    <dbReference type="NCBI Taxonomy" id="1890364"/>
    <lineage>
        <taxon>Eukaryota</taxon>
        <taxon>Amoebozoa</taxon>
        <taxon>Evosea</taxon>
        <taxon>Variosea</taxon>
        <taxon>Cavosteliida</taxon>
        <taxon>Cavosteliaceae</taxon>
        <taxon>Planoprotostelium</taxon>
    </lineage>
</organism>
<comment type="caution">
    <text evidence="2">The sequence shown here is derived from an EMBL/GenBank/DDBJ whole genome shotgun (WGS) entry which is preliminary data.</text>
</comment>
<reference evidence="2 3" key="1">
    <citation type="journal article" date="2018" name="Genome Biol. Evol.">
        <title>Multiple Roots of Fruiting Body Formation in Amoebozoa.</title>
        <authorList>
            <person name="Hillmann F."/>
            <person name="Forbes G."/>
            <person name="Novohradska S."/>
            <person name="Ferling I."/>
            <person name="Riege K."/>
            <person name="Groth M."/>
            <person name="Westermann M."/>
            <person name="Marz M."/>
            <person name="Spaller T."/>
            <person name="Winckler T."/>
            <person name="Schaap P."/>
            <person name="Glockner G."/>
        </authorList>
    </citation>
    <scope>NUCLEOTIDE SEQUENCE [LARGE SCALE GENOMIC DNA]</scope>
    <source>
        <strain evidence="2 3">Jena</strain>
    </source>
</reference>
<gene>
    <name evidence="2" type="ORF">PROFUN_16400</name>
</gene>
<feature type="transmembrane region" description="Helical" evidence="1">
    <location>
        <begin position="77"/>
        <end position="97"/>
    </location>
</feature>
<evidence type="ECO:0000313" key="2">
    <source>
        <dbReference type="EMBL" id="PRP74111.1"/>
    </source>
</evidence>
<name>A0A2P6MQX1_9EUKA</name>
<feature type="non-terminal residue" evidence="2">
    <location>
        <position position="1"/>
    </location>
</feature>
<protein>
    <submittedName>
        <fullName evidence="2">Major facilitator superfamily MFS_1</fullName>
    </submittedName>
</protein>
<dbReference type="Gene3D" id="1.20.1250.20">
    <property type="entry name" value="MFS general substrate transporter like domains"/>
    <property type="match status" value="1"/>
</dbReference>
<dbReference type="OrthoDB" id="419616at2759"/>
<keyword evidence="1" id="KW-0472">Membrane</keyword>
<keyword evidence="1" id="KW-1133">Transmembrane helix</keyword>
<dbReference type="EMBL" id="MDYQ01000498">
    <property type="protein sequence ID" value="PRP74111.1"/>
    <property type="molecule type" value="Genomic_DNA"/>
</dbReference>
<feature type="transmembrane region" description="Helical" evidence="1">
    <location>
        <begin position="150"/>
        <end position="178"/>
    </location>
</feature>
<dbReference type="Proteomes" id="UP000241769">
    <property type="component" value="Unassembled WGS sequence"/>
</dbReference>
<dbReference type="AlphaFoldDB" id="A0A2P6MQX1"/>
<proteinExistence type="predicted"/>
<dbReference type="GO" id="GO:0022857">
    <property type="term" value="F:transmembrane transporter activity"/>
    <property type="evidence" value="ECO:0007669"/>
    <property type="project" value="InterPro"/>
</dbReference>
<dbReference type="Pfam" id="PF07690">
    <property type="entry name" value="MFS_1"/>
    <property type="match status" value="1"/>
</dbReference>
<sequence length="208" mass="23490">ISGLNMWESHIWHWDKLKIGIVSSVLSCLMLIQAPINRWLIPNLNRWLVIVSGTLFYFTTCCILVVITHIEWGDGKAWLLLLSTFTFAVAGSILPAMQGMISEEFDDESQGEVAGVAMAVRGLAYTVASPINGYTWRVFISPNELPNWGIYVPSIIFVISGIVSLISFGYSLMIFVWYQLIQKRGEHEEEGYQAITIHKDSHSYKDKS</sequence>
<dbReference type="InterPro" id="IPR011701">
    <property type="entry name" value="MFS"/>
</dbReference>
<evidence type="ECO:0000256" key="1">
    <source>
        <dbReference type="SAM" id="Phobius"/>
    </source>
</evidence>
<dbReference type="InParanoid" id="A0A2P6MQX1"/>